<evidence type="ECO:0000256" key="3">
    <source>
        <dbReference type="ARBA" id="ARBA00022448"/>
    </source>
</evidence>
<dbReference type="InterPro" id="IPR000515">
    <property type="entry name" value="MetI-like"/>
</dbReference>
<dbReference type="GO" id="GO:0015423">
    <property type="term" value="F:ABC-type maltose transporter activity"/>
    <property type="evidence" value="ECO:0007669"/>
    <property type="project" value="TreeGrafter"/>
</dbReference>
<comment type="similarity">
    <text evidence="2">Belongs to the binding-protein-dependent transport system permease family. MalFG subfamily.</text>
</comment>
<evidence type="ECO:0000256" key="6">
    <source>
        <dbReference type="ARBA" id="ARBA00022692"/>
    </source>
</evidence>
<evidence type="ECO:0000256" key="2">
    <source>
        <dbReference type="ARBA" id="ARBA00009047"/>
    </source>
</evidence>
<evidence type="ECO:0000256" key="5">
    <source>
        <dbReference type="ARBA" id="ARBA00022597"/>
    </source>
</evidence>
<gene>
    <name evidence="11" type="ORF">H9865_07995</name>
</gene>
<keyword evidence="6 9" id="KW-0812">Transmembrane</keyword>
<proteinExistence type="inferred from homology"/>
<dbReference type="InterPro" id="IPR035906">
    <property type="entry name" value="MetI-like_sf"/>
</dbReference>
<keyword evidence="4" id="KW-1003">Cell membrane</keyword>
<evidence type="ECO:0000256" key="9">
    <source>
        <dbReference type="RuleBase" id="RU363032"/>
    </source>
</evidence>
<reference evidence="11" key="1">
    <citation type="journal article" date="2021" name="PeerJ">
        <title>Extensive microbial diversity within the chicken gut microbiome revealed by metagenomics and culture.</title>
        <authorList>
            <person name="Gilroy R."/>
            <person name="Ravi A."/>
            <person name="Getino M."/>
            <person name="Pursley I."/>
            <person name="Horton D.L."/>
            <person name="Alikhan N.F."/>
            <person name="Baker D."/>
            <person name="Gharbi K."/>
            <person name="Hall N."/>
            <person name="Watson M."/>
            <person name="Adriaenssens E.M."/>
            <person name="Foster-Nyarko E."/>
            <person name="Jarju S."/>
            <person name="Secka A."/>
            <person name="Antonio M."/>
            <person name="Oren A."/>
            <person name="Chaudhuri R.R."/>
            <person name="La Ragione R."/>
            <person name="Hildebrand F."/>
            <person name="Pallen M.J."/>
        </authorList>
    </citation>
    <scope>NUCLEOTIDE SEQUENCE</scope>
    <source>
        <strain evidence="11">2239</strain>
    </source>
</reference>
<dbReference type="Gene3D" id="1.10.3720.10">
    <property type="entry name" value="MetI-like"/>
    <property type="match status" value="1"/>
</dbReference>
<evidence type="ECO:0000256" key="7">
    <source>
        <dbReference type="ARBA" id="ARBA00022989"/>
    </source>
</evidence>
<evidence type="ECO:0000313" key="11">
    <source>
        <dbReference type="EMBL" id="HIX06025.1"/>
    </source>
</evidence>
<dbReference type="PANTHER" id="PTHR32243">
    <property type="entry name" value="MALTOSE TRANSPORT SYSTEM PERMEASE-RELATED"/>
    <property type="match status" value="1"/>
</dbReference>
<dbReference type="GO" id="GO:0005886">
    <property type="term" value="C:plasma membrane"/>
    <property type="evidence" value="ECO:0007669"/>
    <property type="project" value="UniProtKB-SubCell"/>
</dbReference>
<sequence length="284" mass="31550">MDKNRKKRTLGILRLTVLNGAFLLLCLAALVPVLYALTLSFSGSGAALSSRFSFWPTQPTLENYRAILFDEPFLLWFRNSVILSVGTVFFSMLCAVPAAYAFSRWRFAGRRFTLKLLLVLNAFPQILSMFALFRVLKTIGLLNTHGGLILIYAGSMCVFALWNMKGYFDTIPVEIEEASRIDGASDRQMILRIVLPLAKPAIVVTCVMVLITVWNEYLFATTFLLDSTSYSLAGGLYQLQSNDYSRSWPLFSAAAVLVSLPILAVFFKIQKYMVSGLTAGGVKG</sequence>
<feature type="transmembrane region" description="Helical" evidence="9">
    <location>
        <begin position="12"/>
        <end position="35"/>
    </location>
</feature>
<evidence type="ECO:0000256" key="1">
    <source>
        <dbReference type="ARBA" id="ARBA00004651"/>
    </source>
</evidence>
<feature type="transmembrane region" description="Helical" evidence="9">
    <location>
        <begin position="148"/>
        <end position="168"/>
    </location>
</feature>
<feature type="transmembrane region" description="Helical" evidence="9">
    <location>
        <begin position="114"/>
        <end position="136"/>
    </location>
</feature>
<evidence type="ECO:0000256" key="8">
    <source>
        <dbReference type="ARBA" id="ARBA00023136"/>
    </source>
</evidence>
<dbReference type="Proteomes" id="UP000824193">
    <property type="component" value="Unassembled WGS sequence"/>
</dbReference>
<keyword evidence="3 9" id="KW-0813">Transport</keyword>
<evidence type="ECO:0000313" key="12">
    <source>
        <dbReference type="Proteomes" id="UP000824193"/>
    </source>
</evidence>
<feature type="transmembrane region" description="Helical" evidence="9">
    <location>
        <begin position="81"/>
        <end position="102"/>
    </location>
</feature>
<dbReference type="PROSITE" id="PS50928">
    <property type="entry name" value="ABC_TM1"/>
    <property type="match status" value="1"/>
</dbReference>
<dbReference type="GO" id="GO:0042956">
    <property type="term" value="P:maltodextrin transmembrane transport"/>
    <property type="evidence" value="ECO:0007669"/>
    <property type="project" value="TreeGrafter"/>
</dbReference>
<dbReference type="AlphaFoldDB" id="A0A9D2AEL1"/>
<evidence type="ECO:0000256" key="4">
    <source>
        <dbReference type="ARBA" id="ARBA00022475"/>
    </source>
</evidence>
<feature type="domain" description="ABC transmembrane type-1" evidence="10">
    <location>
        <begin position="77"/>
        <end position="269"/>
    </location>
</feature>
<dbReference type="EMBL" id="DXFW01000022">
    <property type="protein sequence ID" value="HIX06025.1"/>
    <property type="molecule type" value="Genomic_DNA"/>
</dbReference>
<keyword evidence="8 9" id="KW-0472">Membrane</keyword>
<comment type="caution">
    <text evidence="11">The sequence shown here is derived from an EMBL/GenBank/DDBJ whole genome shotgun (WGS) entry which is preliminary data.</text>
</comment>
<dbReference type="CDD" id="cd06261">
    <property type="entry name" value="TM_PBP2"/>
    <property type="match status" value="1"/>
</dbReference>
<organism evidence="11 12">
    <name type="scientific">Candidatus Allofournierella pullicola</name>
    <dbReference type="NCBI Taxonomy" id="2838596"/>
    <lineage>
        <taxon>Bacteria</taxon>
        <taxon>Bacillati</taxon>
        <taxon>Bacillota</taxon>
        <taxon>Clostridia</taxon>
        <taxon>Eubacteriales</taxon>
        <taxon>Oscillospiraceae</taxon>
        <taxon>Allofournierella</taxon>
    </lineage>
</organism>
<dbReference type="Pfam" id="PF00528">
    <property type="entry name" value="BPD_transp_1"/>
    <property type="match status" value="1"/>
</dbReference>
<name>A0A9D2AEL1_9FIRM</name>
<dbReference type="SUPFAM" id="SSF161098">
    <property type="entry name" value="MetI-like"/>
    <property type="match status" value="1"/>
</dbReference>
<dbReference type="InterPro" id="IPR050901">
    <property type="entry name" value="BP-dep_ABC_trans_perm"/>
</dbReference>
<feature type="transmembrane region" description="Helical" evidence="9">
    <location>
        <begin position="248"/>
        <end position="267"/>
    </location>
</feature>
<keyword evidence="7 9" id="KW-1133">Transmembrane helix</keyword>
<dbReference type="PANTHER" id="PTHR32243:SF50">
    <property type="entry name" value="MALTOSE_MALTODEXTRIN TRANSPORT SYSTEM PERMEASE PROTEIN MALG"/>
    <property type="match status" value="1"/>
</dbReference>
<protein>
    <submittedName>
        <fullName evidence="11">Sugar ABC transporter permease</fullName>
    </submittedName>
</protein>
<feature type="transmembrane region" description="Helical" evidence="9">
    <location>
        <begin position="189"/>
        <end position="214"/>
    </location>
</feature>
<comment type="subcellular location">
    <subcellularLocation>
        <location evidence="1 9">Cell membrane</location>
        <topology evidence="1 9">Multi-pass membrane protein</topology>
    </subcellularLocation>
</comment>
<reference evidence="11" key="2">
    <citation type="submission" date="2021-04" db="EMBL/GenBank/DDBJ databases">
        <authorList>
            <person name="Gilroy R."/>
        </authorList>
    </citation>
    <scope>NUCLEOTIDE SEQUENCE</scope>
    <source>
        <strain evidence="11">2239</strain>
    </source>
</reference>
<evidence type="ECO:0000259" key="10">
    <source>
        <dbReference type="PROSITE" id="PS50928"/>
    </source>
</evidence>
<accession>A0A9D2AEL1</accession>
<keyword evidence="5" id="KW-0762">Sugar transport</keyword>